<dbReference type="OrthoDB" id="9789940at2"/>
<dbReference type="Pfam" id="PF02104">
    <property type="entry name" value="SURF1"/>
    <property type="match status" value="1"/>
</dbReference>
<comment type="similarity">
    <text evidence="1">Belongs to the SURF1 family.</text>
</comment>
<dbReference type="CDD" id="cd06662">
    <property type="entry name" value="SURF1"/>
    <property type="match status" value="1"/>
</dbReference>
<evidence type="ECO:0000313" key="3">
    <source>
        <dbReference type="Proteomes" id="UP000267049"/>
    </source>
</evidence>
<dbReference type="InterPro" id="IPR002994">
    <property type="entry name" value="Surf1/Shy1"/>
</dbReference>
<feature type="transmembrane region" description="Helical" evidence="1">
    <location>
        <begin position="214"/>
        <end position="234"/>
    </location>
</feature>
<keyword evidence="1" id="KW-0812">Transmembrane</keyword>
<dbReference type="EMBL" id="RIBS01000006">
    <property type="protein sequence ID" value="RNF82906.1"/>
    <property type="molecule type" value="Genomic_DNA"/>
</dbReference>
<gene>
    <name evidence="2" type="ORF">EER27_13470</name>
</gene>
<dbReference type="PROSITE" id="PS50895">
    <property type="entry name" value="SURF1"/>
    <property type="match status" value="1"/>
</dbReference>
<keyword evidence="1" id="KW-0472">Membrane</keyword>
<dbReference type="Proteomes" id="UP000267049">
    <property type="component" value="Unassembled WGS sequence"/>
</dbReference>
<sequence length="245" mass="26367">MSRRRTLIGGWMLALAAIALFGNLSAWQLRRAHEKQAMLDAAAQVLAQRQPVPLGASADPARAHEFAWSEGDGEFVVAGPLWLDNQQRHGRAGVRAYRLFRPEGGAPLLVDLGWLPLAGDRKLPAIDLPTGPQRLRGMLAPPPSIGLALGPALASSGDGWLMTRVDPAAIDAALPFDRPLAPRVLRLDPALPLGYDRDLELLANTLPPDKHRGYALQWGGLALAVLVTALILTFRRPRGTHKAAA</sequence>
<protein>
    <recommendedName>
        <fullName evidence="1">SURF1-like protein</fullName>
    </recommendedName>
</protein>
<dbReference type="GO" id="GO:0005886">
    <property type="term" value="C:plasma membrane"/>
    <property type="evidence" value="ECO:0007669"/>
    <property type="project" value="UniProtKB-SubCell"/>
</dbReference>
<reference evidence="2 3" key="1">
    <citation type="submission" date="2018-11" db="EMBL/GenBank/DDBJ databases">
        <title>Lysobacter cryohumiis sp. nov., isolated from soil in the Tianshan Mountains, Xinjiang, China.</title>
        <authorList>
            <person name="Luo Y."/>
            <person name="Sheng H."/>
        </authorList>
    </citation>
    <scope>NUCLEOTIDE SEQUENCE [LARGE SCALE GENOMIC DNA]</scope>
    <source>
        <strain evidence="2 3">ZS60</strain>
    </source>
</reference>
<comment type="caution">
    <text evidence="2">The sequence shown here is derived from an EMBL/GenBank/DDBJ whole genome shotgun (WGS) entry which is preliminary data.</text>
</comment>
<dbReference type="RefSeq" id="WP_123088638.1">
    <property type="nucleotide sequence ID" value="NZ_RIBS01000006.1"/>
</dbReference>
<comment type="subcellular location">
    <subcellularLocation>
        <location evidence="1">Cell membrane</location>
        <topology evidence="1">Multi-pass membrane protein</topology>
    </subcellularLocation>
</comment>
<proteinExistence type="inferred from homology"/>
<keyword evidence="3" id="KW-1185">Reference proteome</keyword>
<comment type="caution">
    <text evidence="1">Lacks conserved residue(s) required for the propagation of feature annotation.</text>
</comment>
<organism evidence="2 3">
    <name type="scientific">Montanilutibacter psychrotolerans</name>
    <dbReference type="NCBI Taxonomy" id="1327343"/>
    <lineage>
        <taxon>Bacteria</taxon>
        <taxon>Pseudomonadati</taxon>
        <taxon>Pseudomonadota</taxon>
        <taxon>Gammaproteobacteria</taxon>
        <taxon>Lysobacterales</taxon>
        <taxon>Lysobacteraceae</taxon>
        <taxon>Montanilutibacter</taxon>
    </lineage>
</organism>
<evidence type="ECO:0000256" key="1">
    <source>
        <dbReference type="RuleBase" id="RU363076"/>
    </source>
</evidence>
<keyword evidence="1" id="KW-1133">Transmembrane helix</keyword>
<keyword evidence="1" id="KW-1003">Cell membrane</keyword>
<dbReference type="AlphaFoldDB" id="A0A3M8STV2"/>
<accession>A0A3M8STV2</accession>
<evidence type="ECO:0000313" key="2">
    <source>
        <dbReference type="EMBL" id="RNF82906.1"/>
    </source>
</evidence>
<name>A0A3M8STV2_9GAMM</name>